<feature type="compositionally biased region" description="Polar residues" evidence="1">
    <location>
        <begin position="1"/>
        <end position="15"/>
    </location>
</feature>
<feature type="compositionally biased region" description="Polar residues" evidence="1">
    <location>
        <begin position="117"/>
        <end position="131"/>
    </location>
</feature>
<dbReference type="EMBL" id="AVOT02044282">
    <property type="protein sequence ID" value="MBW0539642.1"/>
    <property type="molecule type" value="Genomic_DNA"/>
</dbReference>
<organism evidence="2 3">
    <name type="scientific">Austropuccinia psidii MF-1</name>
    <dbReference type="NCBI Taxonomy" id="1389203"/>
    <lineage>
        <taxon>Eukaryota</taxon>
        <taxon>Fungi</taxon>
        <taxon>Dikarya</taxon>
        <taxon>Basidiomycota</taxon>
        <taxon>Pucciniomycotina</taxon>
        <taxon>Pucciniomycetes</taxon>
        <taxon>Pucciniales</taxon>
        <taxon>Sphaerophragmiaceae</taxon>
        <taxon>Austropuccinia</taxon>
    </lineage>
</organism>
<protein>
    <submittedName>
        <fullName evidence="2">Uncharacterized protein</fullName>
    </submittedName>
</protein>
<evidence type="ECO:0000256" key="1">
    <source>
        <dbReference type="SAM" id="MobiDB-lite"/>
    </source>
</evidence>
<proteinExistence type="predicted"/>
<keyword evidence="3" id="KW-1185">Reference proteome</keyword>
<feature type="region of interest" description="Disordered" evidence="1">
    <location>
        <begin position="63"/>
        <end position="142"/>
    </location>
</feature>
<feature type="compositionally biased region" description="Polar residues" evidence="1">
    <location>
        <begin position="87"/>
        <end position="102"/>
    </location>
</feature>
<dbReference type="AlphaFoldDB" id="A0A9Q3FLX0"/>
<sequence length="142" mass="15665">MNLGSNSNSTTTHPSGPSLPPDLNELFNTQADHIRKLEEQIYSRDQALEGLLSQVTHLHVQNQTLTSSAKSNATESKKPGASKKSYNKANQPRSSTASGGSNKISIKKIRKKRSKRQTSPTKKQNPHQQTIDEMPEGFEPTK</sequence>
<evidence type="ECO:0000313" key="3">
    <source>
        <dbReference type="Proteomes" id="UP000765509"/>
    </source>
</evidence>
<name>A0A9Q3FLX0_9BASI</name>
<feature type="non-terminal residue" evidence="2">
    <location>
        <position position="142"/>
    </location>
</feature>
<gene>
    <name evidence="2" type="ORF">O181_079357</name>
</gene>
<feature type="region of interest" description="Disordered" evidence="1">
    <location>
        <begin position="1"/>
        <end position="27"/>
    </location>
</feature>
<dbReference type="Proteomes" id="UP000765509">
    <property type="component" value="Unassembled WGS sequence"/>
</dbReference>
<feature type="compositionally biased region" description="Basic residues" evidence="1">
    <location>
        <begin position="105"/>
        <end position="116"/>
    </location>
</feature>
<accession>A0A9Q3FLX0</accession>
<reference evidence="2" key="1">
    <citation type="submission" date="2021-03" db="EMBL/GenBank/DDBJ databases">
        <title>Draft genome sequence of rust myrtle Austropuccinia psidii MF-1, a brazilian biotype.</title>
        <authorList>
            <person name="Quecine M.C."/>
            <person name="Pachon D.M.R."/>
            <person name="Bonatelli M.L."/>
            <person name="Correr F.H."/>
            <person name="Franceschini L.M."/>
            <person name="Leite T.F."/>
            <person name="Margarido G.R.A."/>
            <person name="Almeida C.A."/>
            <person name="Ferrarezi J.A."/>
            <person name="Labate C.A."/>
        </authorList>
    </citation>
    <scope>NUCLEOTIDE SEQUENCE</scope>
    <source>
        <strain evidence="2">MF-1</strain>
    </source>
</reference>
<evidence type="ECO:0000313" key="2">
    <source>
        <dbReference type="EMBL" id="MBW0539642.1"/>
    </source>
</evidence>
<comment type="caution">
    <text evidence="2">The sequence shown here is derived from an EMBL/GenBank/DDBJ whole genome shotgun (WGS) entry which is preliminary data.</text>
</comment>
<feature type="compositionally biased region" description="Polar residues" evidence="1">
    <location>
        <begin position="63"/>
        <end position="74"/>
    </location>
</feature>